<protein>
    <submittedName>
        <fullName evidence="6">SCO family protein</fullName>
    </submittedName>
</protein>
<dbReference type="PANTHER" id="PTHR12151">
    <property type="entry name" value="ELECTRON TRANSPORT PROTIN SCO1/SENC FAMILY MEMBER"/>
    <property type="match status" value="1"/>
</dbReference>
<name>A0A4P7UAU2_9ACTN</name>
<comment type="similarity">
    <text evidence="1">Belongs to the SCO1/2 family.</text>
</comment>
<keyword evidence="3" id="KW-1015">Disulfide bond</keyword>
<sequence length="214" mass="23180">MTRGWGRRLALGLAAGVLATGALACSPATQEPSEAGIYGAELDQPYEAAAIPLTTTSGEERALADVDNDLTLVFFGYTHCPDICGVVMSTIASALTQVDEELRDRVDMVFVTTDPARDDAEVLRATSTATTPSSRAHRQPGRHRRDRALGQRRGRGGREAAQRRLRGRALRPRRGPRRGRPRPDRVDQGRLGQADGLGHRVPSEPLKPAAEPCR</sequence>
<keyword evidence="2" id="KW-0186">Copper</keyword>
<dbReference type="AlphaFoldDB" id="A0A4P7UAU2"/>
<feature type="compositionally biased region" description="Low complexity" evidence="4">
    <location>
        <begin position="124"/>
        <end position="134"/>
    </location>
</feature>
<keyword evidence="5" id="KW-0732">Signal</keyword>
<gene>
    <name evidence="6" type="ORF">E2C04_07130</name>
</gene>
<evidence type="ECO:0000256" key="1">
    <source>
        <dbReference type="ARBA" id="ARBA00010996"/>
    </source>
</evidence>
<dbReference type="Gene3D" id="3.40.30.10">
    <property type="entry name" value="Glutaredoxin"/>
    <property type="match status" value="1"/>
</dbReference>
<feature type="compositionally biased region" description="Basic residues" evidence="4">
    <location>
        <begin position="163"/>
        <end position="180"/>
    </location>
</feature>
<dbReference type="KEGG" id="ndp:E2C04_07130"/>
<dbReference type="Proteomes" id="UP000297025">
    <property type="component" value="Chromosome"/>
</dbReference>
<evidence type="ECO:0000313" key="7">
    <source>
        <dbReference type="Proteomes" id="UP000297025"/>
    </source>
</evidence>
<dbReference type="SUPFAM" id="SSF52833">
    <property type="entry name" value="Thioredoxin-like"/>
    <property type="match status" value="1"/>
</dbReference>
<feature type="binding site" evidence="2">
    <location>
        <position position="80"/>
    </location>
    <ligand>
        <name>Cu cation</name>
        <dbReference type="ChEBI" id="CHEBI:23378"/>
    </ligand>
</feature>
<dbReference type="Pfam" id="PF02630">
    <property type="entry name" value="SCO1-SenC"/>
    <property type="match status" value="1"/>
</dbReference>
<dbReference type="EMBL" id="CP038462">
    <property type="protein sequence ID" value="QCC77046.1"/>
    <property type="molecule type" value="Genomic_DNA"/>
</dbReference>
<organism evidence="6 7">
    <name type="scientific">Nocardioides daphniae</name>
    <dbReference type="NCBI Taxonomy" id="402297"/>
    <lineage>
        <taxon>Bacteria</taxon>
        <taxon>Bacillati</taxon>
        <taxon>Actinomycetota</taxon>
        <taxon>Actinomycetes</taxon>
        <taxon>Propionibacteriales</taxon>
        <taxon>Nocardioidaceae</taxon>
        <taxon>Nocardioides</taxon>
    </lineage>
</organism>
<evidence type="ECO:0000256" key="5">
    <source>
        <dbReference type="SAM" id="SignalP"/>
    </source>
</evidence>
<proteinExistence type="inferred from homology"/>
<evidence type="ECO:0000256" key="3">
    <source>
        <dbReference type="PIRSR" id="PIRSR603782-2"/>
    </source>
</evidence>
<feature type="signal peptide" evidence="5">
    <location>
        <begin position="1"/>
        <end position="24"/>
    </location>
</feature>
<evidence type="ECO:0000256" key="4">
    <source>
        <dbReference type="SAM" id="MobiDB-lite"/>
    </source>
</evidence>
<dbReference type="CDD" id="cd02968">
    <property type="entry name" value="SCO"/>
    <property type="match status" value="1"/>
</dbReference>
<feature type="region of interest" description="Disordered" evidence="4">
    <location>
        <begin position="124"/>
        <end position="214"/>
    </location>
</feature>
<evidence type="ECO:0000256" key="2">
    <source>
        <dbReference type="PIRSR" id="PIRSR603782-1"/>
    </source>
</evidence>
<feature type="chain" id="PRO_5020405202" evidence="5">
    <location>
        <begin position="25"/>
        <end position="214"/>
    </location>
</feature>
<dbReference type="PANTHER" id="PTHR12151:SF25">
    <property type="entry name" value="LINALOOL DEHYDRATASE_ISOMERASE DOMAIN-CONTAINING PROTEIN"/>
    <property type="match status" value="1"/>
</dbReference>
<dbReference type="GO" id="GO:0046872">
    <property type="term" value="F:metal ion binding"/>
    <property type="evidence" value="ECO:0007669"/>
    <property type="project" value="UniProtKB-KW"/>
</dbReference>
<dbReference type="InterPro" id="IPR003782">
    <property type="entry name" value="SCO1/SenC"/>
</dbReference>
<dbReference type="PROSITE" id="PS51257">
    <property type="entry name" value="PROKAR_LIPOPROTEIN"/>
    <property type="match status" value="1"/>
</dbReference>
<dbReference type="InterPro" id="IPR036249">
    <property type="entry name" value="Thioredoxin-like_sf"/>
</dbReference>
<feature type="binding site" evidence="2">
    <location>
        <position position="84"/>
    </location>
    <ligand>
        <name>Cu cation</name>
        <dbReference type="ChEBI" id="CHEBI:23378"/>
    </ligand>
</feature>
<dbReference type="OrthoDB" id="9790194at2"/>
<accession>A0A4P7UAU2</accession>
<reference evidence="6 7" key="1">
    <citation type="journal article" date="2008" name="Int. J. Syst. Evol. Microbiol.">
        <title>Nocardioides daphniae sp. nov., isolated from Daphnia cucullata (Crustacea: Cladocera).</title>
        <authorList>
            <person name="Toth E.M."/>
            <person name="Keki Z."/>
            <person name="Homonnay Z.G."/>
            <person name="Borsodi A.K."/>
            <person name="Marialigeti K."/>
            <person name="Schumann P."/>
        </authorList>
    </citation>
    <scope>NUCLEOTIDE SEQUENCE [LARGE SCALE GENOMIC DNA]</scope>
    <source>
        <strain evidence="6 7">JCM 16608</strain>
    </source>
</reference>
<feature type="disulfide bond" description="Redox-active" evidence="3">
    <location>
        <begin position="80"/>
        <end position="84"/>
    </location>
</feature>
<keyword evidence="2" id="KW-0479">Metal-binding</keyword>
<evidence type="ECO:0000313" key="6">
    <source>
        <dbReference type="EMBL" id="QCC77046.1"/>
    </source>
</evidence>
<feature type="compositionally biased region" description="Basic residues" evidence="4">
    <location>
        <begin position="135"/>
        <end position="155"/>
    </location>
</feature>